<dbReference type="Gene3D" id="3.90.550.10">
    <property type="entry name" value="Spore Coat Polysaccharide Biosynthesis Protein SpsA, Chain A"/>
    <property type="match status" value="1"/>
</dbReference>
<evidence type="ECO:0000256" key="3">
    <source>
        <dbReference type="ARBA" id="ARBA00022676"/>
    </source>
</evidence>
<feature type="region of interest" description="Disordered" evidence="5">
    <location>
        <begin position="19"/>
        <end position="73"/>
    </location>
</feature>
<protein>
    <submittedName>
        <fullName evidence="6">Glycosyltransferase family 2 protein</fullName>
    </submittedName>
</protein>
<keyword evidence="3" id="KW-0328">Glycosyltransferase</keyword>
<accession>A0A5D4FUB1</accession>
<evidence type="ECO:0000256" key="4">
    <source>
        <dbReference type="ARBA" id="ARBA00022679"/>
    </source>
</evidence>
<reference evidence="6 7" key="1">
    <citation type="submission" date="2019-08" db="EMBL/GenBank/DDBJ databases">
        <title>Draft genome of C. urealyticum strain VH4248.</title>
        <authorList>
            <person name="Navas J."/>
        </authorList>
    </citation>
    <scope>NUCLEOTIDE SEQUENCE [LARGE SCALE GENOMIC DNA]</scope>
    <source>
        <strain evidence="6 7">VH4248</strain>
    </source>
</reference>
<feature type="compositionally biased region" description="Low complexity" evidence="5">
    <location>
        <begin position="170"/>
        <end position="199"/>
    </location>
</feature>
<keyword evidence="4 6" id="KW-0808">Transferase</keyword>
<feature type="compositionally biased region" description="Low complexity" evidence="5">
    <location>
        <begin position="35"/>
        <end position="51"/>
    </location>
</feature>
<evidence type="ECO:0000313" key="7">
    <source>
        <dbReference type="Proteomes" id="UP000324726"/>
    </source>
</evidence>
<organism evidence="6 7">
    <name type="scientific">Corynebacterium urealyticum</name>
    <dbReference type="NCBI Taxonomy" id="43771"/>
    <lineage>
        <taxon>Bacteria</taxon>
        <taxon>Bacillati</taxon>
        <taxon>Actinomycetota</taxon>
        <taxon>Actinomycetes</taxon>
        <taxon>Mycobacteriales</taxon>
        <taxon>Corynebacteriaceae</taxon>
        <taxon>Corynebacterium</taxon>
    </lineage>
</organism>
<dbReference type="InterPro" id="IPR029044">
    <property type="entry name" value="Nucleotide-diphossugar_trans"/>
</dbReference>
<evidence type="ECO:0000256" key="1">
    <source>
        <dbReference type="ARBA" id="ARBA00004776"/>
    </source>
</evidence>
<dbReference type="PANTHER" id="PTHR43179">
    <property type="entry name" value="RHAMNOSYLTRANSFERASE WBBL"/>
    <property type="match status" value="1"/>
</dbReference>
<name>A0A5D4FUB1_9CORY</name>
<dbReference type="EMBL" id="VSZI01000001">
    <property type="protein sequence ID" value="TYR19628.1"/>
    <property type="molecule type" value="Genomic_DNA"/>
</dbReference>
<gene>
    <name evidence="6" type="ORF">FYJ87_01020</name>
</gene>
<dbReference type="PANTHER" id="PTHR43179:SF12">
    <property type="entry name" value="GALACTOFURANOSYLTRANSFERASE GLFT2"/>
    <property type="match status" value="1"/>
</dbReference>
<comment type="similarity">
    <text evidence="2">Belongs to the glycosyltransferase 2 family.</text>
</comment>
<dbReference type="SUPFAM" id="SSF53448">
    <property type="entry name" value="Nucleotide-diphospho-sugar transferases"/>
    <property type="match status" value="1"/>
</dbReference>
<feature type="region of interest" description="Disordered" evidence="5">
    <location>
        <begin position="161"/>
        <end position="211"/>
    </location>
</feature>
<dbReference type="AlphaFoldDB" id="A0A5D4FUB1"/>
<evidence type="ECO:0000313" key="6">
    <source>
        <dbReference type="EMBL" id="TYR19628.1"/>
    </source>
</evidence>
<sequence length="444" mass="48389">MKRALRGLKNAATSTIARITGSQGTINTTDQSSDTTTAGPHTAHSHAGPHAPHSRTGPQTPATDHTAPNPGRYAIDPRGTIAAVIVTHNRVDLLERSLDMVAKQTRRPDWVIVVDNGADPAVETLVHATLGGEPQSRRASAEIAARRFAEIQTVGAAITKASDEADDDVPTTTAAANNDDATTSTSASSSGASGSAGDVPQRRPRPMYLPSRTNLGGAGGFALGFLAALALGADAIWCADDDGRPADENVLATLLDVAEREQLAQVSPLVTNINNPDRLAFPLRQGLTWRRRVSELEGDFLPGIASLFNGALISARAMEIIGVPDYRLFIRGDEVEYHRRIVRSGLRFGTSLTCAYAHPDGSEEFKPILGGRMHTQYPDGQFKRYFTYRNRGYLMAQPGMRRLLPQEYARFAWFFLVQRKDVAGFREWLQLHTLGRQERFERPE</sequence>
<proteinExistence type="inferred from homology"/>
<evidence type="ECO:0000256" key="2">
    <source>
        <dbReference type="ARBA" id="ARBA00006739"/>
    </source>
</evidence>
<comment type="pathway">
    <text evidence="1">Cell wall biogenesis; cell wall polysaccharide biosynthesis.</text>
</comment>
<feature type="compositionally biased region" description="Polar residues" evidence="5">
    <location>
        <begin position="19"/>
        <end position="34"/>
    </location>
</feature>
<dbReference type="GO" id="GO:0016757">
    <property type="term" value="F:glycosyltransferase activity"/>
    <property type="evidence" value="ECO:0007669"/>
    <property type="project" value="UniProtKB-KW"/>
</dbReference>
<comment type="caution">
    <text evidence="6">The sequence shown here is derived from an EMBL/GenBank/DDBJ whole genome shotgun (WGS) entry which is preliminary data.</text>
</comment>
<evidence type="ECO:0000256" key="5">
    <source>
        <dbReference type="SAM" id="MobiDB-lite"/>
    </source>
</evidence>
<dbReference type="Proteomes" id="UP000324726">
    <property type="component" value="Unassembled WGS sequence"/>
</dbReference>